<dbReference type="PANTHER" id="PTHR19384">
    <property type="entry name" value="NITRIC OXIDE SYNTHASE-RELATED"/>
    <property type="match status" value="1"/>
</dbReference>
<gene>
    <name evidence="5" type="ordered locus">Sputcn32_3968</name>
</gene>
<dbReference type="HOGENOM" id="CLU_051402_4_1_6"/>
<dbReference type="PROSITE" id="PS50902">
    <property type="entry name" value="FLAVODOXIN_LIKE"/>
    <property type="match status" value="1"/>
</dbReference>
<feature type="domain" description="Flavodoxin-like" evidence="4">
    <location>
        <begin position="11"/>
        <end position="150"/>
    </location>
</feature>
<proteinExistence type="predicted"/>
<evidence type="ECO:0000256" key="1">
    <source>
        <dbReference type="ARBA" id="ARBA00001917"/>
    </source>
</evidence>
<reference evidence="5" key="1">
    <citation type="submission" date="2007-04" db="EMBL/GenBank/DDBJ databases">
        <title>Complete sequence of Shewanella putrefaciens CN-32.</title>
        <authorList>
            <consortium name="US DOE Joint Genome Institute"/>
            <person name="Copeland A."/>
            <person name="Lucas S."/>
            <person name="Lapidus A."/>
            <person name="Barry K."/>
            <person name="Detter J.C."/>
            <person name="Glavina del Rio T."/>
            <person name="Hammon N."/>
            <person name="Israni S."/>
            <person name="Dalin E."/>
            <person name="Tice H."/>
            <person name="Pitluck S."/>
            <person name="Chain P."/>
            <person name="Malfatti S."/>
            <person name="Shin M."/>
            <person name="Vergez L."/>
            <person name="Schmutz J."/>
            <person name="Larimer F."/>
            <person name="Land M."/>
            <person name="Hauser L."/>
            <person name="Kyrpides N."/>
            <person name="Mikhailova N."/>
            <person name="Romine M.F."/>
            <person name="Fredrickson J."/>
            <person name="Tiedje J."/>
            <person name="Richardson P."/>
        </authorList>
    </citation>
    <scope>NUCLEOTIDE SEQUENCE [LARGE SCALE GENOMIC DNA]</scope>
    <source>
        <strain evidence="5">CN-32</strain>
    </source>
</reference>
<sequence>MIKRVVIMTNIAILVGTTLGGSEYIADEMMSQLEALGHQVSLYLSPNLSELDSKHLWIIVCSTHGAGDLPDNIQPFCSEIMLHTPDLSHIQFALCAIGDSSYDTFCQGPEKLIYAIESCGGKAFVDKIQIDVQQDPVPEDPALAWLSQWQDII</sequence>
<dbReference type="SUPFAM" id="SSF52218">
    <property type="entry name" value="Flavoproteins"/>
    <property type="match status" value="1"/>
</dbReference>
<evidence type="ECO:0000313" key="5">
    <source>
        <dbReference type="EMBL" id="ABP77673.1"/>
    </source>
</evidence>
<dbReference type="KEGG" id="spc:Sputcn32_3968"/>
<accession>A4YCJ0</accession>
<evidence type="ECO:0000256" key="3">
    <source>
        <dbReference type="ARBA" id="ARBA00022643"/>
    </source>
</evidence>
<dbReference type="GO" id="GO:0050660">
    <property type="term" value="F:flavin adenine dinucleotide binding"/>
    <property type="evidence" value="ECO:0007669"/>
    <property type="project" value="TreeGrafter"/>
</dbReference>
<organism evidence="5">
    <name type="scientific">Shewanella putrefaciens (strain CN-32 / ATCC BAA-453)</name>
    <dbReference type="NCBI Taxonomy" id="319224"/>
    <lineage>
        <taxon>Bacteria</taxon>
        <taxon>Pseudomonadati</taxon>
        <taxon>Pseudomonadota</taxon>
        <taxon>Gammaproteobacteria</taxon>
        <taxon>Alteromonadales</taxon>
        <taxon>Shewanellaceae</taxon>
        <taxon>Shewanella</taxon>
    </lineage>
</organism>
<dbReference type="NCBIfam" id="NF006531">
    <property type="entry name" value="PRK09004.1"/>
    <property type="match status" value="1"/>
</dbReference>
<protein>
    <submittedName>
        <fullName evidence="5">Flavodoxin/nitric oxide synthase</fullName>
    </submittedName>
</protein>
<dbReference type="GO" id="GO:0010181">
    <property type="term" value="F:FMN binding"/>
    <property type="evidence" value="ECO:0007669"/>
    <property type="project" value="InterPro"/>
</dbReference>
<dbReference type="InterPro" id="IPR029039">
    <property type="entry name" value="Flavoprotein-like_sf"/>
</dbReference>
<dbReference type="GO" id="GO:0005829">
    <property type="term" value="C:cytosol"/>
    <property type="evidence" value="ECO:0007669"/>
    <property type="project" value="TreeGrafter"/>
</dbReference>
<name>A4YCJ0_SHEPC</name>
<dbReference type="AlphaFoldDB" id="A4YCJ0"/>
<dbReference type="EMBL" id="CP000681">
    <property type="protein sequence ID" value="ABP77673.1"/>
    <property type="molecule type" value="Genomic_DNA"/>
</dbReference>
<dbReference type="GO" id="GO:0016491">
    <property type="term" value="F:oxidoreductase activity"/>
    <property type="evidence" value="ECO:0007669"/>
    <property type="project" value="TreeGrafter"/>
</dbReference>
<evidence type="ECO:0000259" key="4">
    <source>
        <dbReference type="PROSITE" id="PS50902"/>
    </source>
</evidence>
<dbReference type="Pfam" id="PF00258">
    <property type="entry name" value="Flavodoxin_1"/>
    <property type="match status" value="1"/>
</dbReference>
<evidence type="ECO:0000256" key="2">
    <source>
        <dbReference type="ARBA" id="ARBA00022630"/>
    </source>
</evidence>
<keyword evidence="3" id="KW-0288">FMN</keyword>
<dbReference type="Gene3D" id="3.40.50.360">
    <property type="match status" value="1"/>
</dbReference>
<dbReference type="eggNOG" id="COG0716">
    <property type="taxonomic scope" value="Bacteria"/>
</dbReference>
<comment type="cofactor">
    <cofactor evidence="1">
        <name>FMN</name>
        <dbReference type="ChEBI" id="CHEBI:58210"/>
    </cofactor>
</comment>
<dbReference type="InterPro" id="IPR008254">
    <property type="entry name" value="Flavodoxin/NO_synth"/>
</dbReference>
<dbReference type="STRING" id="319224.Sputcn32_3968"/>
<keyword evidence="2" id="KW-0285">Flavoprotein</keyword>
<dbReference type="PANTHER" id="PTHR19384:SF128">
    <property type="entry name" value="NADPH OXIDOREDUCTASE A"/>
    <property type="match status" value="1"/>
</dbReference>